<name>A0ABU9YAN2_9SPHN</name>
<dbReference type="Proteomes" id="UP001419910">
    <property type="component" value="Unassembled WGS sequence"/>
</dbReference>
<sequence length="116" mass="12642">MASRELLVLIARDTGLRSALIARLSLAGESVVTLDGDPGDPVLDRIAPPPKILIVDSESLGDSLQLLLDSRKWVRIIILADRAEEIVLDRVCAVDRREALSAVGHALMRQRLLVQA</sequence>
<evidence type="ECO:0008006" key="3">
    <source>
        <dbReference type="Google" id="ProtNLM"/>
    </source>
</evidence>
<keyword evidence="2" id="KW-1185">Reference proteome</keyword>
<evidence type="ECO:0000313" key="2">
    <source>
        <dbReference type="Proteomes" id="UP001419910"/>
    </source>
</evidence>
<dbReference type="EMBL" id="JBDIME010000034">
    <property type="protein sequence ID" value="MEN2792861.1"/>
    <property type="molecule type" value="Genomic_DNA"/>
</dbReference>
<evidence type="ECO:0000313" key="1">
    <source>
        <dbReference type="EMBL" id="MEN2792861.1"/>
    </source>
</evidence>
<comment type="caution">
    <text evidence="1">The sequence shown here is derived from an EMBL/GenBank/DDBJ whole genome shotgun (WGS) entry which is preliminary data.</text>
</comment>
<proteinExistence type="predicted"/>
<gene>
    <name evidence="1" type="ORF">ABC974_24745</name>
</gene>
<protein>
    <recommendedName>
        <fullName evidence="3">DNA-binding response regulator</fullName>
    </recommendedName>
</protein>
<accession>A0ABU9YAN2</accession>
<organism evidence="1 2">
    <name type="scientific">Sphingomonas oligophenolica</name>
    <dbReference type="NCBI Taxonomy" id="301154"/>
    <lineage>
        <taxon>Bacteria</taxon>
        <taxon>Pseudomonadati</taxon>
        <taxon>Pseudomonadota</taxon>
        <taxon>Alphaproteobacteria</taxon>
        <taxon>Sphingomonadales</taxon>
        <taxon>Sphingomonadaceae</taxon>
        <taxon>Sphingomonas</taxon>
    </lineage>
</organism>
<dbReference type="RefSeq" id="WP_343890971.1">
    <property type="nucleotide sequence ID" value="NZ_BAAAEH010000037.1"/>
</dbReference>
<reference evidence="1 2" key="1">
    <citation type="submission" date="2024-05" db="EMBL/GenBank/DDBJ databases">
        <authorList>
            <person name="Liu Q."/>
            <person name="Xin Y.-H."/>
        </authorList>
    </citation>
    <scope>NUCLEOTIDE SEQUENCE [LARGE SCALE GENOMIC DNA]</scope>
    <source>
        <strain evidence="1 2">CGMCC 1.10181</strain>
    </source>
</reference>